<evidence type="ECO:0000259" key="3">
    <source>
        <dbReference type="PROSITE" id="PS50829"/>
    </source>
</evidence>
<dbReference type="AlphaFoldDB" id="A0A9P6WNY4"/>
<dbReference type="OrthoDB" id="3998205at2759"/>
<dbReference type="PANTHER" id="PTHR14445:SF36">
    <property type="entry name" value="FI03272P-RELATED"/>
    <property type="match status" value="1"/>
</dbReference>
<organism evidence="4 5">
    <name type="scientific">Pichia californica</name>
    <dbReference type="NCBI Taxonomy" id="460514"/>
    <lineage>
        <taxon>Eukaryota</taxon>
        <taxon>Fungi</taxon>
        <taxon>Dikarya</taxon>
        <taxon>Ascomycota</taxon>
        <taxon>Saccharomycotina</taxon>
        <taxon>Pichiomycetes</taxon>
        <taxon>Pichiales</taxon>
        <taxon>Pichiaceae</taxon>
        <taxon>Pichia</taxon>
    </lineage>
</organism>
<feature type="coiled-coil region" evidence="1">
    <location>
        <begin position="614"/>
        <end position="709"/>
    </location>
</feature>
<evidence type="ECO:0000313" key="4">
    <source>
        <dbReference type="EMBL" id="KAG0690460.1"/>
    </source>
</evidence>
<feature type="region of interest" description="Disordered" evidence="2">
    <location>
        <begin position="406"/>
        <end position="425"/>
    </location>
</feature>
<proteinExistence type="predicted"/>
<reference evidence="4" key="1">
    <citation type="submission" date="2020-11" db="EMBL/GenBank/DDBJ databases">
        <title>Kefir isolates.</title>
        <authorList>
            <person name="Marcisauskas S."/>
            <person name="Kim Y."/>
            <person name="Blasche S."/>
        </authorList>
    </citation>
    <scope>NUCLEOTIDE SEQUENCE</scope>
    <source>
        <strain evidence="4">Olga-1</strain>
    </source>
</reference>
<dbReference type="PANTHER" id="PTHR14445">
    <property type="entry name" value="GRB10 INTERACTING GYF PROTEIN"/>
    <property type="match status" value="1"/>
</dbReference>
<dbReference type="InterPro" id="IPR035445">
    <property type="entry name" value="GYF-like_dom_sf"/>
</dbReference>
<dbReference type="Pfam" id="PF02213">
    <property type="entry name" value="GYF"/>
    <property type="match status" value="1"/>
</dbReference>
<feature type="compositionally biased region" description="Polar residues" evidence="2">
    <location>
        <begin position="30"/>
        <end position="50"/>
    </location>
</feature>
<dbReference type="Proteomes" id="UP000697127">
    <property type="component" value="Unassembled WGS sequence"/>
</dbReference>
<feature type="compositionally biased region" description="Low complexity" evidence="2">
    <location>
        <begin position="1057"/>
        <end position="1073"/>
    </location>
</feature>
<name>A0A9P6WNY4_9ASCO</name>
<evidence type="ECO:0000313" key="5">
    <source>
        <dbReference type="Proteomes" id="UP000697127"/>
    </source>
</evidence>
<feature type="region of interest" description="Disordered" evidence="2">
    <location>
        <begin position="314"/>
        <end position="357"/>
    </location>
</feature>
<evidence type="ECO:0000256" key="2">
    <source>
        <dbReference type="SAM" id="MobiDB-lite"/>
    </source>
</evidence>
<accession>A0A9P6WNY4</accession>
<dbReference type="InterPro" id="IPR051640">
    <property type="entry name" value="GRB10-interact_GYF"/>
</dbReference>
<dbReference type="PROSITE" id="PS50829">
    <property type="entry name" value="GYF"/>
    <property type="match status" value="1"/>
</dbReference>
<comment type="caution">
    <text evidence="4">The sequence shown here is derived from an EMBL/GenBank/DDBJ whole genome shotgun (WGS) entry which is preliminary data.</text>
</comment>
<keyword evidence="5" id="KW-1185">Reference proteome</keyword>
<protein>
    <recommendedName>
        <fullName evidence="3">GYF domain-containing protein</fullName>
    </recommendedName>
</protein>
<sequence>MSNNHLENPSNWLDNILENAQQHLQQQQQDPSSTSNLSESINGNTNTDTKTSVESQSTLPSLSSSTSMSYSTDQLLEVYNSMLSSNQLHIDPNASLSNSARTSSLKNPISVDLLNEEIDSLNKNKLSFENPSIISNIGNTSSNLDSSIETSKSTFNPLSSSRLGNTIGISAGSASSVGSPGTYIGISQIPPGLSVQQSLESSQWYYQDLQGIQQGPFDSNLMQQWYLSGLLVSNLMIRKDNETIWSSISDLWEACKSSPNFNPDLAPFNQRISTAATSTILAAASATTTSNNPLSSFNSTLNFFGNNTNNNTPTSSQFFNNWNNDNSTTKATNNDSSNSTNANTPNSSQIPLDSRSNSNFNSTFNNLNSINQFNNMNFNSLGGLNMSNFGMINNPMNMNTFNNNTNNTNNNNNNNTTTNNNNNNQFNNQFNSNSVGMNGLNLDMNMNMNLNQLDMNHLNQLNHFNQLNPLNNMNMINPLNSINMNNLNSMNSLNSMMVNTGLGSRSNSNMNDIITPTHTTNSNSQLTSTQPISASTNSISMDLNNDLNVSTINNTNKNSKIDSQNLFNLTNELHTNSIPNNLSTASETITTEDTPISQIASNIDVIPNVNGTILNENHEKLVESEQKLKQHLKEVEEEKKKELKLKSFLKEEAEKNERKLAEQKRKEIEESQKKAVLEANKLEEHMKLLELENKKNLKQKQKIKQQEQQLKVAAVVAAEAAAAKEEINKISIPKIETKKSTNSDIAPWASVSQTIKPSKTLEEIKEEEKLKREKELKERRRIEENDRLLASRLALEDLPTTISANGKKTIISLNALNNSKSNNNVLSNSAWATTGASQILPTKSIDEIQQEELEAVRKHEEASAAARAQKTIAESILNQQKTFASSIASENSVSDNAWTIVSKKVKPVTPISSSSVSSPSVKVNPTLLRSVSTPIPQSTNSINNKTYIAPSVAKVNSINFPPPVIEFLGWARNQLNGLYPSVNKEDVLQIMMQLPSGSETQEIIADTIYSNSSTMDGRRFASEFMKKRSKIEETIRKHSWAFDWFEALEGTKHLKISSSSSSSGNVDSNNSASDDWDGAFTVVKNKKNRKGN</sequence>
<feature type="compositionally biased region" description="Low complexity" evidence="2">
    <location>
        <begin position="52"/>
        <end position="67"/>
    </location>
</feature>
<feature type="domain" description="GYF" evidence="3">
    <location>
        <begin position="201"/>
        <end position="249"/>
    </location>
</feature>
<dbReference type="SUPFAM" id="SSF55277">
    <property type="entry name" value="GYF domain"/>
    <property type="match status" value="1"/>
</dbReference>
<dbReference type="InterPro" id="IPR003169">
    <property type="entry name" value="GYF"/>
</dbReference>
<dbReference type="GO" id="GO:0005829">
    <property type="term" value="C:cytosol"/>
    <property type="evidence" value="ECO:0007669"/>
    <property type="project" value="TreeGrafter"/>
</dbReference>
<feature type="region of interest" description="Disordered" evidence="2">
    <location>
        <begin position="23"/>
        <end position="67"/>
    </location>
</feature>
<feature type="region of interest" description="Disordered" evidence="2">
    <location>
        <begin position="1056"/>
        <end position="1092"/>
    </location>
</feature>
<gene>
    <name evidence="4" type="ORF">C6P40_002835</name>
</gene>
<keyword evidence="1" id="KW-0175">Coiled coil</keyword>
<dbReference type="EMBL" id="PUHW01000031">
    <property type="protein sequence ID" value="KAG0690460.1"/>
    <property type="molecule type" value="Genomic_DNA"/>
</dbReference>
<dbReference type="SMART" id="SM00444">
    <property type="entry name" value="GYF"/>
    <property type="match status" value="1"/>
</dbReference>
<evidence type="ECO:0000256" key="1">
    <source>
        <dbReference type="SAM" id="Coils"/>
    </source>
</evidence>
<dbReference type="Gene3D" id="3.30.1490.40">
    <property type="match status" value="1"/>
</dbReference>